<dbReference type="EMBL" id="CP002770">
    <property type="protein sequence ID" value="AEG15743.1"/>
    <property type="molecule type" value="Genomic_DNA"/>
</dbReference>
<feature type="domain" description="Nitrogenase/oxidoreductase component 1" evidence="1">
    <location>
        <begin position="39"/>
        <end position="418"/>
    </location>
</feature>
<accession>A0AAU8PZS5</accession>
<sequence length="449" mass="50409">MRMLPEKLSLLRKYLRLSEITEDTVLSPAAHAQYPGSHCAFFGVAGTVPLITNSYALLLGPAICLYNAKLTINLRALTSDPRPDNLLLLPFSQEDIIFGAHEKVKQAVIEVDRKYRPEVLFVVTTCTQEIIGEDFDAAIEEIRPEVRAQLLVIHTDNFTCEDAAPGIERTFLALADLMQPQAVEEKSVNLLGLRAPGGRKTEPVCLLESKGIKIKNVIPSYSTPAEIARAPEARLNIVLEHYALPLAHKMKEMFGTEYIYCERPYALDSVELWYRQIAEVLHIDLTQEIAALKKQTEETILQFEGRLADKTFALGVQQGRAFDLARFLVTLGMKPVLLYLNRILPGDHKDIQDLLSAGVDPLVVKSGNALQSEKLLAELKPDYYIGHGDRRVLARLGIKARNLLFAYHTLGFAGTQQVLRLLNREPFGSEILHYKEQIIKNAEEMSIWI</sequence>
<dbReference type="KEGG" id="dku:Desku_2204"/>
<protein>
    <submittedName>
        <fullName evidence="2">Oxidoreductase/nitrogenase component 1</fullName>
    </submittedName>
</protein>
<dbReference type="PANTHER" id="PTHR42956">
    <property type="entry name" value="NITROGENASE IRON-MOLYBDENUM COFACTOR BIOSYNTHESIS PROTEIN NIFE"/>
    <property type="match status" value="1"/>
</dbReference>
<proteinExistence type="predicted"/>
<dbReference type="Proteomes" id="UP000009229">
    <property type="component" value="Chromosome"/>
</dbReference>
<keyword evidence="3" id="KW-1185">Reference proteome</keyword>
<reference evidence="3" key="1">
    <citation type="submission" date="2011-05" db="EMBL/GenBank/DDBJ databases">
        <title>Complete sequence of Desulfotomaculum kuznetsovii DSM 6115.</title>
        <authorList>
            <person name="Lucas S."/>
            <person name="Han J."/>
            <person name="Lapidus A."/>
            <person name="Cheng J.-F."/>
            <person name="Goodwin L."/>
            <person name="Pitluck S."/>
            <person name="Peters L."/>
            <person name="Mikhailova N."/>
            <person name="Lu M."/>
            <person name="Saunders E."/>
            <person name="Han C."/>
            <person name="Tapia R."/>
            <person name="Land M."/>
            <person name="Hauser L."/>
            <person name="Kyrpides N."/>
            <person name="Ivanova N."/>
            <person name="Pagani I."/>
            <person name="Nazina T."/>
            <person name="Ivanova A."/>
            <person name="Parshina S."/>
            <person name="Kuever J."/>
            <person name="Muyzer G."/>
            <person name="Plugge C."/>
            <person name="Stams A."/>
            <person name="Woyke T."/>
        </authorList>
    </citation>
    <scope>NUCLEOTIDE SEQUENCE [LARGE SCALE GENOMIC DNA]</scope>
    <source>
        <strain evidence="3">DSM 6115 / VKM B-1805 / 17</strain>
    </source>
</reference>
<dbReference type="RefSeq" id="WP_013823257.1">
    <property type="nucleotide sequence ID" value="NC_015573.1"/>
</dbReference>
<dbReference type="SUPFAM" id="SSF53807">
    <property type="entry name" value="Helical backbone' metal receptor"/>
    <property type="match status" value="1"/>
</dbReference>
<dbReference type="PANTHER" id="PTHR42956:SF1">
    <property type="entry name" value="NITROGENASE IRON-MOLYBDENUM COFACTOR BIOSYNTHESIS PROTEIN NIFE"/>
    <property type="match status" value="1"/>
</dbReference>
<dbReference type="Gene3D" id="3.40.50.1980">
    <property type="entry name" value="Nitrogenase molybdenum iron protein domain"/>
    <property type="match status" value="3"/>
</dbReference>
<gene>
    <name evidence="2" type="ordered locus">Desku_2204</name>
</gene>
<dbReference type="InterPro" id="IPR000510">
    <property type="entry name" value="Nase/OxRdtase_comp1"/>
</dbReference>
<name>A0AAU8PZS5_DESK7</name>
<organism evidence="2 3">
    <name type="scientific">Desulfofundulus kuznetsovii (strain DSM 6115 / VKM B-1805 / 17)</name>
    <name type="common">Desulfotomaculum kuznetsovii</name>
    <dbReference type="NCBI Taxonomy" id="760568"/>
    <lineage>
        <taxon>Bacteria</taxon>
        <taxon>Bacillati</taxon>
        <taxon>Bacillota</taxon>
        <taxon>Clostridia</taxon>
        <taxon>Eubacteriales</taxon>
        <taxon>Peptococcaceae</taxon>
        <taxon>Desulfofundulus</taxon>
    </lineage>
</organism>
<evidence type="ECO:0000313" key="2">
    <source>
        <dbReference type="EMBL" id="AEG15743.1"/>
    </source>
</evidence>
<dbReference type="CDD" id="cd00316">
    <property type="entry name" value="Oxidoreductase_nitrogenase"/>
    <property type="match status" value="1"/>
</dbReference>
<dbReference type="GO" id="GO:0016491">
    <property type="term" value="F:oxidoreductase activity"/>
    <property type="evidence" value="ECO:0007669"/>
    <property type="project" value="InterPro"/>
</dbReference>
<evidence type="ECO:0000313" key="3">
    <source>
        <dbReference type="Proteomes" id="UP000009229"/>
    </source>
</evidence>
<dbReference type="Pfam" id="PF00148">
    <property type="entry name" value="Oxidored_nitro"/>
    <property type="match status" value="1"/>
</dbReference>
<dbReference type="InterPro" id="IPR049939">
    <property type="entry name" value="NifE-like"/>
</dbReference>
<dbReference type="AlphaFoldDB" id="A0AAU8PZS5"/>
<evidence type="ECO:0000259" key="1">
    <source>
        <dbReference type="Pfam" id="PF00148"/>
    </source>
</evidence>